<gene>
    <name evidence="2" type="ORF">GCM10007167_01470</name>
</gene>
<proteinExistence type="predicted"/>
<dbReference type="RefSeq" id="WP_146471787.1">
    <property type="nucleotide sequence ID" value="NZ_BNCF01000001.1"/>
</dbReference>
<keyword evidence="3" id="KW-1185">Reference proteome</keyword>
<dbReference type="EMBL" id="BNCF01000001">
    <property type="protein sequence ID" value="GHE25115.1"/>
    <property type="molecule type" value="Genomic_DNA"/>
</dbReference>
<dbReference type="OrthoDB" id="8843687at2"/>
<organism evidence="2 3">
    <name type="scientific">Vulcaniibacterium thermophilum</name>
    <dbReference type="NCBI Taxonomy" id="1169913"/>
    <lineage>
        <taxon>Bacteria</taxon>
        <taxon>Pseudomonadati</taxon>
        <taxon>Pseudomonadota</taxon>
        <taxon>Gammaproteobacteria</taxon>
        <taxon>Lysobacterales</taxon>
        <taxon>Lysobacteraceae</taxon>
        <taxon>Vulcaniibacterium</taxon>
    </lineage>
</organism>
<evidence type="ECO:0000256" key="1">
    <source>
        <dbReference type="SAM" id="SignalP"/>
    </source>
</evidence>
<reference evidence="2" key="1">
    <citation type="journal article" date="2014" name="Int. J. Syst. Evol. Microbiol.">
        <title>Complete genome sequence of Corynebacterium casei LMG S-19264T (=DSM 44701T), isolated from a smear-ripened cheese.</title>
        <authorList>
            <consortium name="US DOE Joint Genome Institute (JGI-PGF)"/>
            <person name="Walter F."/>
            <person name="Albersmeier A."/>
            <person name="Kalinowski J."/>
            <person name="Ruckert C."/>
        </authorList>
    </citation>
    <scope>NUCLEOTIDE SEQUENCE</scope>
    <source>
        <strain evidence="2">KCTC 32020</strain>
    </source>
</reference>
<name>A0A919D8P1_9GAMM</name>
<feature type="chain" id="PRO_5036965874" description="P pilus assembly protein, chaperone PapD" evidence="1">
    <location>
        <begin position="20"/>
        <end position="260"/>
    </location>
</feature>
<dbReference type="AlphaFoldDB" id="A0A919D8P1"/>
<reference evidence="2" key="2">
    <citation type="submission" date="2020-09" db="EMBL/GenBank/DDBJ databases">
        <authorList>
            <person name="Sun Q."/>
            <person name="Kim S."/>
        </authorList>
    </citation>
    <scope>NUCLEOTIDE SEQUENCE</scope>
    <source>
        <strain evidence="2">KCTC 32020</strain>
    </source>
</reference>
<dbReference type="Proteomes" id="UP000636453">
    <property type="component" value="Unassembled WGS sequence"/>
</dbReference>
<keyword evidence="1" id="KW-0732">Signal</keyword>
<evidence type="ECO:0000313" key="3">
    <source>
        <dbReference type="Proteomes" id="UP000636453"/>
    </source>
</evidence>
<protein>
    <recommendedName>
        <fullName evidence="4">P pilus assembly protein, chaperone PapD</fullName>
    </recommendedName>
</protein>
<evidence type="ECO:0000313" key="2">
    <source>
        <dbReference type="EMBL" id="GHE25115.1"/>
    </source>
</evidence>
<sequence length="260" mass="27367">MIRLSALLALALCALPAAAQEFSVLVSPPRFEASTKPGETFRSVLEITNVSSQPARLGIRTADWTLRADASAEFDYALAPGSCRPWVGLEAAEVHLPANGKRRYRFEVAVPADAPVGECRFALMLEGDPQAVRGSTVPIAGRIGVIVYLAVGGAAPRLTVMGTRTATVEGREVPAIEVRNDGNAHGRLDGLVEGEDAGGTRYAFAPNGLPILPGETRVIPLVPQADRPDAPAPTLRFPVRLKGRLETSAGAVDVEGTFPG</sequence>
<comment type="caution">
    <text evidence="2">The sequence shown here is derived from an EMBL/GenBank/DDBJ whole genome shotgun (WGS) entry which is preliminary data.</text>
</comment>
<accession>A0A919D8P1</accession>
<feature type="signal peptide" evidence="1">
    <location>
        <begin position="1"/>
        <end position="19"/>
    </location>
</feature>
<evidence type="ECO:0008006" key="4">
    <source>
        <dbReference type="Google" id="ProtNLM"/>
    </source>
</evidence>